<keyword evidence="3" id="KW-0597">Phosphoprotein</keyword>
<keyword evidence="8" id="KW-1133">Transmembrane helix</keyword>
<evidence type="ECO:0000256" key="5">
    <source>
        <dbReference type="ARBA" id="ARBA00022741"/>
    </source>
</evidence>
<keyword evidence="8" id="KW-0812">Transmembrane</keyword>
<proteinExistence type="predicted"/>
<protein>
    <recommendedName>
        <fullName evidence="2">histidine kinase</fullName>
        <ecNumber evidence="2">2.7.13.3</ecNumber>
    </recommendedName>
</protein>
<name>A0A6G7YLR9_9SPHN</name>
<dbReference type="RefSeq" id="WP_166410073.1">
    <property type="nucleotide sequence ID" value="NZ_CP049869.1"/>
</dbReference>
<evidence type="ECO:0000256" key="6">
    <source>
        <dbReference type="ARBA" id="ARBA00022777"/>
    </source>
</evidence>
<dbReference type="PANTHER" id="PTHR41523:SF7">
    <property type="entry name" value="HISTIDINE KINASE"/>
    <property type="match status" value="1"/>
</dbReference>
<reference evidence="10 11" key="1">
    <citation type="submission" date="2020-03" db="EMBL/GenBank/DDBJ databases">
        <title>Sphingomonas sp. nov., isolated from fish.</title>
        <authorList>
            <person name="Hyun D.-W."/>
            <person name="Bae J.-W."/>
        </authorList>
    </citation>
    <scope>NUCLEOTIDE SEQUENCE [LARGE SCALE GENOMIC DNA]</scope>
    <source>
        <strain evidence="10 11">HDW15B</strain>
    </source>
</reference>
<dbReference type="AlphaFoldDB" id="A0A6G7YLR9"/>
<dbReference type="EMBL" id="CP049869">
    <property type="protein sequence ID" value="QIK77677.1"/>
    <property type="molecule type" value="Genomic_DNA"/>
</dbReference>
<dbReference type="Gene3D" id="3.30.450.20">
    <property type="entry name" value="PAS domain"/>
    <property type="match status" value="1"/>
</dbReference>
<dbReference type="Gene3D" id="3.30.565.10">
    <property type="entry name" value="Histidine kinase-like ATPase, C-terminal domain"/>
    <property type="match status" value="1"/>
</dbReference>
<dbReference type="InterPro" id="IPR011102">
    <property type="entry name" value="Sig_transdc_His_kinase_HWE"/>
</dbReference>
<evidence type="ECO:0000313" key="10">
    <source>
        <dbReference type="EMBL" id="QIK77677.1"/>
    </source>
</evidence>
<evidence type="ECO:0000259" key="9">
    <source>
        <dbReference type="SMART" id="SM00911"/>
    </source>
</evidence>
<keyword evidence="6" id="KW-0418">Kinase</keyword>
<dbReference type="SUPFAM" id="SSF55874">
    <property type="entry name" value="ATPase domain of HSP90 chaperone/DNA topoisomerase II/histidine kinase"/>
    <property type="match status" value="1"/>
</dbReference>
<evidence type="ECO:0000256" key="3">
    <source>
        <dbReference type="ARBA" id="ARBA00022553"/>
    </source>
</evidence>
<dbReference type="GO" id="GO:0004673">
    <property type="term" value="F:protein histidine kinase activity"/>
    <property type="evidence" value="ECO:0007669"/>
    <property type="project" value="UniProtKB-EC"/>
</dbReference>
<evidence type="ECO:0000256" key="2">
    <source>
        <dbReference type="ARBA" id="ARBA00012438"/>
    </source>
</evidence>
<dbReference type="KEGG" id="spii:G7077_00840"/>
<dbReference type="Pfam" id="PF07536">
    <property type="entry name" value="HWE_HK"/>
    <property type="match status" value="1"/>
</dbReference>
<gene>
    <name evidence="10" type="ORF">G7077_00840</name>
</gene>
<evidence type="ECO:0000256" key="4">
    <source>
        <dbReference type="ARBA" id="ARBA00022679"/>
    </source>
</evidence>
<evidence type="ECO:0000256" key="1">
    <source>
        <dbReference type="ARBA" id="ARBA00000085"/>
    </source>
</evidence>
<dbReference type="Proteomes" id="UP000503222">
    <property type="component" value="Chromosome"/>
</dbReference>
<evidence type="ECO:0000256" key="8">
    <source>
        <dbReference type="SAM" id="Phobius"/>
    </source>
</evidence>
<organism evidence="10 11">
    <name type="scientific">Sphingomonas piscis</name>
    <dbReference type="NCBI Taxonomy" id="2714943"/>
    <lineage>
        <taxon>Bacteria</taxon>
        <taxon>Pseudomonadati</taxon>
        <taxon>Pseudomonadota</taxon>
        <taxon>Alphaproteobacteria</taxon>
        <taxon>Sphingomonadales</taxon>
        <taxon>Sphingomonadaceae</taxon>
        <taxon>Sphingomonas</taxon>
    </lineage>
</organism>
<evidence type="ECO:0000256" key="7">
    <source>
        <dbReference type="ARBA" id="ARBA00022840"/>
    </source>
</evidence>
<comment type="catalytic activity">
    <reaction evidence="1">
        <text>ATP + protein L-histidine = ADP + protein N-phospho-L-histidine.</text>
        <dbReference type="EC" id="2.7.13.3"/>
    </reaction>
</comment>
<dbReference type="PANTHER" id="PTHR41523">
    <property type="entry name" value="TWO-COMPONENT SYSTEM SENSOR PROTEIN"/>
    <property type="match status" value="1"/>
</dbReference>
<dbReference type="EC" id="2.7.13.3" evidence="2"/>
<dbReference type="CDD" id="cd18774">
    <property type="entry name" value="PDC2_HK_sensor"/>
    <property type="match status" value="1"/>
</dbReference>
<evidence type="ECO:0000313" key="11">
    <source>
        <dbReference type="Proteomes" id="UP000503222"/>
    </source>
</evidence>
<sequence>MRSIRVHLFALVGVCLLLAALAFGLVVLQARQISRQQAEAQARETSRALSLAVDRELERGQGILLALGASEAAERHDWAALDRQARAAFRDPHAWIVVHDRRGQQWVNTRLPVGARLPRTPPPLAMWREIAGGKPRVCNLVHGAIEPNIVCVDVPLKAGGTPEYAISMVINPERFGSILIREKIGGGNVATLVDRNGAVIWRNIRPLQFVGRPATGAMMKALASGAQSATLESKSLDGVDMLSAFRRSPMSGWAVIVGTPLSEIDMATNKAIRSGSLLALAVLALAAFLATAIGARLVSSINKLLIVSEQGDNGKPLHTGFREVDRVASALNASDAARRESQRHQQMLVGELNHRVKNTLAIVQSLAHQTFRKNASPDAAISAFEARLQALAAAHNLLTREKWDSASMLEVVKTAMGPFCSMDRCDIEGPDLRLLPQTAVSLALALHELATNASKYGALTTDAGKIVLRWSADDGHFTMSWEERGGPLVKPPQAEGFGMRLLKRSLAAEIRGTAEVEFAPEGLRARLAGRLSQG</sequence>
<feature type="domain" description="Signal transduction histidine kinase HWE region" evidence="9">
    <location>
        <begin position="351"/>
        <end position="431"/>
    </location>
</feature>
<keyword evidence="5" id="KW-0547">Nucleotide-binding</keyword>
<keyword evidence="11" id="KW-1185">Reference proteome</keyword>
<keyword evidence="4" id="KW-0808">Transferase</keyword>
<keyword evidence="7" id="KW-0067">ATP-binding</keyword>
<feature type="transmembrane region" description="Helical" evidence="8">
    <location>
        <begin position="277"/>
        <end position="298"/>
    </location>
</feature>
<dbReference type="InterPro" id="IPR036890">
    <property type="entry name" value="HATPase_C_sf"/>
</dbReference>
<dbReference type="GO" id="GO:0005524">
    <property type="term" value="F:ATP binding"/>
    <property type="evidence" value="ECO:0007669"/>
    <property type="project" value="UniProtKB-KW"/>
</dbReference>
<keyword evidence="8" id="KW-0472">Membrane</keyword>
<accession>A0A6G7YLR9</accession>
<dbReference type="SMART" id="SM00911">
    <property type="entry name" value="HWE_HK"/>
    <property type="match status" value="1"/>
</dbReference>